<evidence type="ECO:0000256" key="2">
    <source>
        <dbReference type="ARBA" id="ARBA00009773"/>
    </source>
</evidence>
<dbReference type="Pfam" id="PF01594">
    <property type="entry name" value="AI-2E_transport"/>
    <property type="match status" value="1"/>
</dbReference>
<protein>
    <submittedName>
        <fullName evidence="7">AI-2E family transporter</fullName>
    </submittedName>
</protein>
<dbReference type="RefSeq" id="WP_051602427.1">
    <property type="nucleotide sequence ID" value="NZ_AWFH01000001.1"/>
</dbReference>
<dbReference type="Proteomes" id="UP000259173">
    <property type="component" value="Unassembled WGS sequence"/>
</dbReference>
<feature type="transmembrane region" description="Helical" evidence="6">
    <location>
        <begin position="162"/>
        <end position="184"/>
    </location>
</feature>
<dbReference type="InterPro" id="IPR002549">
    <property type="entry name" value="AI-2E-like"/>
</dbReference>
<reference evidence="8 9" key="1">
    <citation type="journal article" date="2014" name="Antonie Van Leeuwenhoek">
        <title>Hyphomonas beringensis sp. nov. and Hyphomonas chukchiensis sp. nov., isolated from surface seawater of the Bering Sea and Chukchi Sea.</title>
        <authorList>
            <person name="Li C."/>
            <person name="Lai Q."/>
            <person name="Li G."/>
            <person name="Dong C."/>
            <person name="Wang J."/>
            <person name="Liao Y."/>
            <person name="Shao Z."/>
        </authorList>
    </citation>
    <scope>NUCLEOTIDE SEQUENCE [LARGE SCALE GENOMIC DNA]</scope>
    <source>
        <strain evidence="8 9">22II1-22F38</strain>
    </source>
</reference>
<evidence type="ECO:0000313" key="9">
    <source>
        <dbReference type="Proteomes" id="UP000024547"/>
    </source>
</evidence>
<evidence type="ECO:0000313" key="10">
    <source>
        <dbReference type="Proteomes" id="UP000259173"/>
    </source>
</evidence>
<organism evidence="8 9">
    <name type="scientific">Hyphomonas atlantica</name>
    <dbReference type="NCBI Taxonomy" id="1280948"/>
    <lineage>
        <taxon>Bacteria</taxon>
        <taxon>Pseudomonadati</taxon>
        <taxon>Pseudomonadota</taxon>
        <taxon>Alphaproteobacteria</taxon>
        <taxon>Hyphomonadales</taxon>
        <taxon>Hyphomonadaceae</taxon>
        <taxon>Hyphomonas</taxon>
    </lineage>
</organism>
<reference evidence="7 10" key="2">
    <citation type="journal article" date="2018" name="Nat. Biotechnol.">
        <title>A standardized bacterial taxonomy based on genome phylogeny substantially revises the tree of life.</title>
        <authorList>
            <person name="Parks D.H."/>
            <person name="Chuvochina M."/>
            <person name="Waite D.W."/>
            <person name="Rinke C."/>
            <person name="Skarshewski A."/>
            <person name="Chaumeil P.A."/>
            <person name="Hugenholtz P."/>
        </authorList>
    </citation>
    <scope>NUCLEOTIDE SEQUENCE [LARGE SCALE GENOMIC DNA]</scope>
    <source>
        <strain evidence="7">UBA8557</strain>
    </source>
</reference>
<dbReference type="PATRIC" id="fig|1280948.3.peg.588"/>
<dbReference type="Proteomes" id="UP000024547">
    <property type="component" value="Unassembled WGS sequence"/>
</dbReference>
<keyword evidence="9" id="KW-1185">Reference proteome</keyword>
<accession>A0A059ECH2</accession>
<comment type="similarity">
    <text evidence="2">Belongs to the autoinducer-2 exporter (AI-2E) (TC 2.A.86) family.</text>
</comment>
<comment type="caution">
    <text evidence="8">The sequence shown here is derived from an EMBL/GenBank/DDBJ whole genome shotgun (WGS) entry which is preliminary data.</text>
</comment>
<evidence type="ECO:0000256" key="4">
    <source>
        <dbReference type="ARBA" id="ARBA00022989"/>
    </source>
</evidence>
<gene>
    <name evidence="7" type="ORF">DCG65_03290</name>
    <name evidence="8" type="ORF">HY36_02970</name>
</gene>
<name>A0A059ECH2_9PROT</name>
<evidence type="ECO:0000256" key="6">
    <source>
        <dbReference type="SAM" id="Phobius"/>
    </source>
</evidence>
<proteinExistence type="inferred from homology"/>
<dbReference type="EMBL" id="AWFH01000001">
    <property type="protein sequence ID" value="KCZ65366.1"/>
    <property type="molecule type" value="Genomic_DNA"/>
</dbReference>
<dbReference type="eggNOG" id="COG0628">
    <property type="taxonomic scope" value="Bacteria"/>
</dbReference>
<evidence type="ECO:0000313" key="8">
    <source>
        <dbReference type="EMBL" id="KCZ65366.1"/>
    </source>
</evidence>
<feature type="transmembrane region" description="Helical" evidence="6">
    <location>
        <begin position="214"/>
        <end position="236"/>
    </location>
</feature>
<dbReference type="PANTHER" id="PTHR21716:SF16">
    <property type="entry name" value="BLL1467 PROTEIN"/>
    <property type="match status" value="1"/>
</dbReference>
<feature type="transmembrane region" description="Helical" evidence="6">
    <location>
        <begin position="28"/>
        <end position="57"/>
    </location>
</feature>
<dbReference type="GO" id="GO:0055085">
    <property type="term" value="P:transmembrane transport"/>
    <property type="evidence" value="ECO:0007669"/>
    <property type="project" value="TreeGrafter"/>
</dbReference>
<dbReference type="PANTHER" id="PTHR21716">
    <property type="entry name" value="TRANSMEMBRANE PROTEIN"/>
    <property type="match status" value="1"/>
</dbReference>
<evidence type="ECO:0000256" key="5">
    <source>
        <dbReference type="ARBA" id="ARBA00023136"/>
    </source>
</evidence>
<feature type="transmembrane region" description="Helical" evidence="6">
    <location>
        <begin position="69"/>
        <end position="93"/>
    </location>
</feature>
<evidence type="ECO:0000256" key="3">
    <source>
        <dbReference type="ARBA" id="ARBA00022692"/>
    </source>
</evidence>
<dbReference type="STRING" id="1280948.HY36_02970"/>
<dbReference type="GO" id="GO:0016020">
    <property type="term" value="C:membrane"/>
    <property type="evidence" value="ECO:0007669"/>
    <property type="project" value="UniProtKB-SubCell"/>
</dbReference>
<dbReference type="AlphaFoldDB" id="A0A059ECH2"/>
<evidence type="ECO:0000313" key="7">
    <source>
        <dbReference type="EMBL" id="HAE93556.1"/>
    </source>
</evidence>
<keyword evidence="3 6" id="KW-0812">Transmembrane</keyword>
<keyword evidence="4 6" id="KW-1133">Transmembrane helix</keyword>
<feature type="transmembrane region" description="Helical" evidence="6">
    <location>
        <begin position="281"/>
        <end position="303"/>
    </location>
</feature>
<dbReference type="EMBL" id="DMBR01000094">
    <property type="protein sequence ID" value="HAE93556.1"/>
    <property type="molecule type" value="Genomic_DNA"/>
</dbReference>
<dbReference type="OrthoDB" id="9799225at2"/>
<evidence type="ECO:0000256" key="1">
    <source>
        <dbReference type="ARBA" id="ARBA00004141"/>
    </source>
</evidence>
<comment type="subcellular location">
    <subcellularLocation>
        <location evidence="1">Membrane</location>
        <topology evidence="1">Multi-pass membrane protein</topology>
    </subcellularLocation>
</comment>
<feature type="transmembrane region" description="Helical" evidence="6">
    <location>
        <begin position="309"/>
        <end position="332"/>
    </location>
</feature>
<keyword evidence="5 6" id="KW-0472">Membrane</keyword>
<dbReference type="GeneID" id="92499339"/>
<sequence length="386" mass="41898">MPANDNKLDRSGADGKHDVVRNWAVTGIFWILALGTLSVAQGVFVPIITALVLALTFSPVRRALGGIGIPPSAAAGIIMISLMIILGTLFFFISEALQEYVSDAPTFAEEVRRELSGLFGTIEPVLKAGDQIEALTKQGEQQTVALREPGFVSVMTQATPAVISQLVITITLCFFFIASGDMFYEKLVQVMPKLKDKRRALAAARTIENQLSTYLFTITAINAALGVLIGCVMWALGMPNAVLFGLGAFLLNYIPYIGSIGGIAVTLVTGLVTFDNTAQALLPAFMYWVLNTIEGQLLTPILVGKRLKLNAVVVFISFALWAWVWSFMGMLLSTPILLMAKVVSDNVEGLESFGKFLGDRDDLSSSDSRLMKFVFRQKKDSVPDQS</sequence>